<evidence type="ECO:0000256" key="2">
    <source>
        <dbReference type="ARBA" id="ARBA00007248"/>
    </source>
</evidence>
<keyword evidence="7" id="KW-0449">Lipoprotein</keyword>
<evidence type="ECO:0000256" key="7">
    <source>
        <dbReference type="ARBA" id="ARBA00023288"/>
    </source>
</evidence>
<dbReference type="RefSeq" id="WP_118221120.1">
    <property type="nucleotide sequence ID" value="NZ_JADNIJ010000007.1"/>
</dbReference>
<dbReference type="EMBL" id="QSKV01000002">
    <property type="protein sequence ID" value="RHE94673.1"/>
    <property type="molecule type" value="Genomic_DNA"/>
</dbReference>
<keyword evidence="6" id="KW-0998">Cell outer membrane</keyword>
<proteinExistence type="inferred from homology"/>
<evidence type="ECO:0000256" key="4">
    <source>
        <dbReference type="ARBA" id="ARBA00023136"/>
    </source>
</evidence>
<dbReference type="GO" id="GO:0009279">
    <property type="term" value="C:cell outer membrane"/>
    <property type="evidence" value="ECO:0007669"/>
    <property type="project" value="UniProtKB-SubCell"/>
</dbReference>
<name>A0A414LJ73_9BACE</name>
<dbReference type="Pfam" id="PF08842">
    <property type="entry name" value="Mfa2"/>
    <property type="match status" value="1"/>
</dbReference>
<organism evidence="8 9">
    <name type="scientific">Bacteroides intestinalis</name>
    <dbReference type="NCBI Taxonomy" id="329854"/>
    <lineage>
        <taxon>Bacteria</taxon>
        <taxon>Pseudomonadati</taxon>
        <taxon>Bacteroidota</taxon>
        <taxon>Bacteroidia</taxon>
        <taxon>Bacteroidales</taxon>
        <taxon>Bacteroidaceae</taxon>
        <taxon>Bacteroides</taxon>
    </lineage>
</organism>
<evidence type="ECO:0000256" key="5">
    <source>
        <dbReference type="ARBA" id="ARBA00023139"/>
    </source>
</evidence>
<evidence type="ECO:0000313" key="8">
    <source>
        <dbReference type="EMBL" id="RHE94673.1"/>
    </source>
</evidence>
<evidence type="ECO:0000256" key="1">
    <source>
        <dbReference type="ARBA" id="ARBA00004442"/>
    </source>
</evidence>
<gene>
    <name evidence="8" type="ORF">DW712_03320</name>
</gene>
<comment type="subcellular location">
    <subcellularLocation>
        <location evidence="1">Cell outer membrane</location>
    </subcellularLocation>
</comment>
<keyword evidence="4" id="KW-0472">Membrane</keyword>
<comment type="caution">
    <text evidence="8">The sequence shown here is derived from an EMBL/GenBank/DDBJ whole genome shotgun (WGS) entry which is preliminary data.</text>
</comment>
<comment type="similarity">
    <text evidence="2">Belongs to the bacteroidetes fimbrillin superfamily. FimB/Mfa2 family.</text>
</comment>
<keyword evidence="3" id="KW-0732">Signal</keyword>
<evidence type="ECO:0008006" key="10">
    <source>
        <dbReference type="Google" id="ProtNLM"/>
    </source>
</evidence>
<dbReference type="Proteomes" id="UP000285650">
    <property type="component" value="Unassembled WGS sequence"/>
</dbReference>
<evidence type="ECO:0000256" key="3">
    <source>
        <dbReference type="ARBA" id="ARBA00022729"/>
    </source>
</evidence>
<reference evidence="8 9" key="1">
    <citation type="submission" date="2018-08" db="EMBL/GenBank/DDBJ databases">
        <title>A genome reference for cultivated species of the human gut microbiota.</title>
        <authorList>
            <person name="Zou Y."/>
            <person name="Xue W."/>
            <person name="Luo G."/>
        </authorList>
    </citation>
    <scope>NUCLEOTIDE SEQUENCE [LARGE SCALE GENOMIC DNA]</scope>
    <source>
        <strain evidence="8 9">AM27-17</strain>
    </source>
</reference>
<dbReference type="InterPro" id="IPR014941">
    <property type="entry name" value="FimB/Mfa2/Mfa3"/>
</dbReference>
<dbReference type="AlphaFoldDB" id="A0A414LJ73"/>
<accession>A0A414LJ73</accession>
<sequence>MEGCVRYELHVRAVDADGNDLTGNGVLQKSDIYLFNEQGFVRMIPSEGFSDFSFGEDRGERLTLVAWGNLKEDTLIATEIAPGTSLKDAKLQLRQYTHGTHIPLTDLFYCRREIGEISTRGVEGADITLVMERMVAGLSIRTRYFAERYPYNGEAYRFVVHCIGTEMDFMGEASGDGAGYEPASVTDAKGDVYAPLFHIFPTGEGQPLEIDVYRKDEKLFTITKDNELRFLYAPVGQQTNIDIDFRYAEVKVFVSVVPWGTVGQDVEM</sequence>
<protein>
    <recommendedName>
        <fullName evidence="10">Fimbrillin-A associated anchor proteins Mfa1 and Mfa2</fullName>
    </recommendedName>
</protein>
<evidence type="ECO:0000313" key="9">
    <source>
        <dbReference type="Proteomes" id="UP000285650"/>
    </source>
</evidence>
<evidence type="ECO:0000256" key="6">
    <source>
        <dbReference type="ARBA" id="ARBA00023237"/>
    </source>
</evidence>
<keyword evidence="5" id="KW-0564">Palmitate</keyword>